<dbReference type="AlphaFoldDB" id="A0A4C2A8J0"/>
<feature type="region of interest" description="Disordered" evidence="1">
    <location>
        <begin position="90"/>
        <end position="128"/>
    </location>
</feature>
<feature type="compositionally biased region" description="Basic and acidic residues" evidence="1">
    <location>
        <begin position="97"/>
        <end position="106"/>
    </location>
</feature>
<evidence type="ECO:0000313" key="2">
    <source>
        <dbReference type="EMBL" id="GBP96996.1"/>
    </source>
</evidence>
<reference evidence="2 3" key="1">
    <citation type="journal article" date="2019" name="Commun. Biol.">
        <title>The bagworm genome reveals a unique fibroin gene that provides high tensile strength.</title>
        <authorList>
            <person name="Kono N."/>
            <person name="Nakamura H."/>
            <person name="Ohtoshi R."/>
            <person name="Tomita M."/>
            <person name="Numata K."/>
            <person name="Arakawa K."/>
        </authorList>
    </citation>
    <scope>NUCLEOTIDE SEQUENCE [LARGE SCALE GENOMIC DNA]</scope>
</reference>
<evidence type="ECO:0000313" key="3">
    <source>
        <dbReference type="Proteomes" id="UP000299102"/>
    </source>
</evidence>
<gene>
    <name evidence="2" type="ORF">EVAR_89973_1</name>
</gene>
<proteinExistence type="predicted"/>
<accession>A0A4C2A8J0</accession>
<evidence type="ECO:0000256" key="1">
    <source>
        <dbReference type="SAM" id="MobiDB-lite"/>
    </source>
</evidence>
<dbReference type="EMBL" id="BGZK01002855">
    <property type="protein sequence ID" value="GBP96996.1"/>
    <property type="molecule type" value="Genomic_DNA"/>
</dbReference>
<name>A0A4C2A8J0_EUMVA</name>
<protein>
    <submittedName>
        <fullName evidence="2">Uncharacterized protein</fullName>
    </submittedName>
</protein>
<dbReference type="Proteomes" id="UP000299102">
    <property type="component" value="Unassembled WGS sequence"/>
</dbReference>
<keyword evidence="3" id="KW-1185">Reference proteome</keyword>
<sequence length="128" mass="14341">MIELAEDWDEENGRELYRFPDVSALQASAGVCLCGQTDEDMTWSCPLYDDKERHVERNKGAASGPGILCGSRGYTGELRRFVEYAAYGRGGQSSIGDEEKPEERRTARQRSPYLGYKPIKGELLGTRN</sequence>
<organism evidence="2 3">
    <name type="scientific">Eumeta variegata</name>
    <name type="common">Bagworm moth</name>
    <name type="synonym">Eumeta japonica</name>
    <dbReference type="NCBI Taxonomy" id="151549"/>
    <lineage>
        <taxon>Eukaryota</taxon>
        <taxon>Metazoa</taxon>
        <taxon>Ecdysozoa</taxon>
        <taxon>Arthropoda</taxon>
        <taxon>Hexapoda</taxon>
        <taxon>Insecta</taxon>
        <taxon>Pterygota</taxon>
        <taxon>Neoptera</taxon>
        <taxon>Endopterygota</taxon>
        <taxon>Lepidoptera</taxon>
        <taxon>Glossata</taxon>
        <taxon>Ditrysia</taxon>
        <taxon>Tineoidea</taxon>
        <taxon>Psychidae</taxon>
        <taxon>Oiketicinae</taxon>
        <taxon>Eumeta</taxon>
    </lineage>
</organism>
<comment type="caution">
    <text evidence="2">The sequence shown here is derived from an EMBL/GenBank/DDBJ whole genome shotgun (WGS) entry which is preliminary data.</text>
</comment>